<dbReference type="PANTHER" id="PTHR46033">
    <property type="entry name" value="PROTEIN MAIN-LIKE 2"/>
    <property type="match status" value="1"/>
</dbReference>
<keyword evidence="3" id="KW-0812">Transmembrane</keyword>
<feature type="region of interest" description="Disordered" evidence="2">
    <location>
        <begin position="139"/>
        <end position="177"/>
    </location>
</feature>
<keyword evidence="3" id="KW-0472">Membrane</keyword>
<evidence type="ECO:0000313" key="6">
    <source>
        <dbReference type="Proteomes" id="UP000436088"/>
    </source>
</evidence>
<evidence type="ECO:0000259" key="4">
    <source>
        <dbReference type="Pfam" id="PF10536"/>
    </source>
</evidence>
<gene>
    <name evidence="5" type="ORF">F3Y22_tig00001478pilonHSYRG00093</name>
</gene>
<evidence type="ECO:0000256" key="1">
    <source>
        <dbReference type="SAM" id="Coils"/>
    </source>
</evidence>
<comment type="caution">
    <text evidence="5">The sequence shown here is derived from an EMBL/GenBank/DDBJ whole genome shotgun (WGS) entry which is preliminary data.</text>
</comment>
<feature type="compositionally biased region" description="Acidic residues" evidence="2">
    <location>
        <begin position="1600"/>
        <end position="1616"/>
    </location>
</feature>
<evidence type="ECO:0000313" key="5">
    <source>
        <dbReference type="EMBL" id="KAE8733142.1"/>
    </source>
</evidence>
<feature type="coiled-coil region" evidence="1">
    <location>
        <begin position="708"/>
        <end position="749"/>
    </location>
</feature>
<accession>A0A6A3D0Z8</accession>
<dbReference type="PANTHER" id="PTHR46033:SF8">
    <property type="entry name" value="PROTEIN MAINTENANCE OF MERISTEMS-LIKE"/>
    <property type="match status" value="1"/>
</dbReference>
<feature type="compositionally biased region" description="Basic residues" evidence="2">
    <location>
        <begin position="1480"/>
        <end position="1489"/>
    </location>
</feature>
<sequence length="1641" mass="185997">MVEHQNQTITQLLIQWMNMGQAEPTSENYSVLKLSFHISILGDRILWWRGYCHDGRGIKKFKKRGVENHPRLHRNGEEQKTIWENRLSNLEACSEETRQCLQRNLNLLAKSAEEMELTTPMSITNFKFGDSFSANASAPGISTVPPQIPESAAKSSNGSFNSHMGSNAPVQNPSMAHTDSYSIGRVDIRVDFDALNQKENKDLLNSNTVETKLNVSEALAHALQEKVAALLLYRTGRKAFTEKNVNATLQKKIVQAEISVIANEISNEISEGLILGTRIISRERECQTIGKSTKKAAGIRSSGGGGIIMMEEELRLDKGEIERKLSQLGIWNGEELENEKDGEENEIITVRLGWTRSLGLLWKNTGLDDKNNMVENKPLEIQEMSSGEPSKTAPKWWEEQKTIWENRLSNLEARSEETRECLQRILNLLAKSAEEMERTTPMSKKKNLDKTHAKTKDLRDSQFNSCGVFNQILSLHDVQQKMLKVSDSSVTSYPKSTPVQMTYKQQITWEKAKIWVVVFGYEFFWVMVTCGSIIFMGVKLVILHEERARKLWEFFRKLIFCKGDDIKAVQKLVISIRHMCVKQISVFMPIFQPATNQNTVAPQLHSANSKTVTNFNFGDSFSANAYSAPGISTVPPQIPESAAQSSNGSFNSHMGSNAPVSSHVSAQPQNNNDLLGVDFDALNQKEKVAALLLLSQQEERHLLEKNVNATLQKKIGELHKNLIQVTNEKVKALRELAQFKRRYQLLQTKISNERSFQGKGNVITIEEVNKESSRNQLLKQLTDREFTVGEEVYLKLQPYHLLKRKIGKGRVPSIDPPEIMNDGQLKVYPAIVLNKRMVEHKNQTFPYFDPWGQGSSGGGGIVMMEEELRLEKEEIKRKLSQLGIWNGEELENEKVGEKNEIITVGLGWIRSLDLLWQNTGMGDGGPRVDLLCLCDRWDAEYKSDSVIDGMLIIMSGGRTAPNCSASKSKEFMNSPPSGETLDQLTPFKKALKDKETMSEDAIPMPLHVPVPMAYISAFLSVDSPPSGEMLDQLTPFKKALKDKETMSVDAFPMLLHVPVLMGGSLEVEACELRIRNETEDGLANAPAMEEVRFERFNGSGRFNNSVQQVRLNRTKQRFPIEPVEGRYQGQCKIEPDLISALVERWRPETHTFHLLCGESMITLEDVSMHLGLPVDRDVISGIAFDSWTTLCRKNLGRVSESFIGGRILLNWLDANFRELSADAYEDEVKMYARAYILQLIGGLLMLDKYRNLVHCMEMCRAIDYRRNAIGGCLLLLQSWAWYRLPFLCPVVNNSFIFPQLLRWSTDRKSHQELPDDLEKIRVLIDQKAGTQFEWVPYSTDDVRAVIPPELRGPSDVWMAMVPLICYATVEWHSTDRVLRQFGCFQPIPDALRNMDELHSLDRRGKTYTDWLVRHHEWVVLWEDRHRRLPRRKPILLDLLSVAEEGYYEWFNSNGKPFLLLENARGQTFPRSRQRRDPTQHHRPPTRGRRAGASGSSSAAPAGPSQHLTQPYMMPPSPFHYQMPPPSPGFMTPPPPPSQMTPPGGYYGSMFADPTWGLYVGYLAGSASSPMVATQTPHVQFSHSAMFGFYEFSQFSQTSGIDDDDDDGDDDGSEESEPVIRRNPPRDRQPPPCGTHLRRKHR</sequence>
<feature type="region of interest" description="Disordered" evidence="2">
    <location>
        <begin position="639"/>
        <end position="669"/>
    </location>
</feature>
<reference evidence="5" key="1">
    <citation type="submission" date="2019-09" db="EMBL/GenBank/DDBJ databases">
        <title>Draft genome information of white flower Hibiscus syriacus.</title>
        <authorList>
            <person name="Kim Y.-M."/>
        </authorList>
    </citation>
    <scope>NUCLEOTIDE SEQUENCE [LARGE SCALE GENOMIC DNA]</scope>
    <source>
        <strain evidence="5">YM2019G1</strain>
    </source>
</reference>
<protein>
    <recommendedName>
        <fullName evidence="4">Aminotransferase-like plant mobile domain-containing protein</fullName>
    </recommendedName>
</protein>
<feature type="compositionally biased region" description="Low complexity" evidence="2">
    <location>
        <begin position="1490"/>
        <end position="1504"/>
    </location>
</feature>
<proteinExistence type="predicted"/>
<dbReference type="GO" id="GO:0010073">
    <property type="term" value="P:meristem maintenance"/>
    <property type="evidence" value="ECO:0007669"/>
    <property type="project" value="InterPro"/>
</dbReference>
<feature type="region of interest" description="Disordered" evidence="2">
    <location>
        <begin position="1596"/>
        <end position="1641"/>
    </location>
</feature>
<feature type="transmembrane region" description="Helical" evidence="3">
    <location>
        <begin position="514"/>
        <end position="542"/>
    </location>
</feature>
<keyword evidence="6" id="KW-1185">Reference proteome</keyword>
<dbReference type="EMBL" id="VEPZ02000123">
    <property type="protein sequence ID" value="KAE8733142.1"/>
    <property type="molecule type" value="Genomic_DNA"/>
</dbReference>
<keyword evidence="1" id="KW-0175">Coiled coil</keyword>
<evidence type="ECO:0000256" key="3">
    <source>
        <dbReference type="SAM" id="Phobius"/>
    </source>
</evidence>
<name>A0A6A3D0Z8_HIBSY</name>
<feature type="compositionally biased region" description="Basic and acidic residues" evidence="2">
    <location>
        <begin position="1617"/>
        <end position="1628"/>
    </location>
</feature>
<dbReference type="Pfam" id="PF10536">
    <property type="entry name" value="PMD"/>
    <property type="match status" value="1"/>
</dbReference>
<feature type="region of interest" description="Disordered" evidence="2">
    <location>
        <begin position="1467"/>
        <end position="1517"/>
    </location>
</feature>
<organism evidence="5 6">
    <name type="scientific">Hibiscus syriacus</name>
    <name type="common">Rose of Sharon</name>
    <dbReference type="NCBI Taxonomy" id="106335"/>
    <lineage>
        <taxon>Eukaryota</taxon>
        <taxon>Viridiplantae</taxon>
        <taxon>Streptophyta</taxon>
        <taxon>Embryophyta</taxon>
        <taxon>Tracheophyta</taxon>
        <taxon>Spermatophyta</taxon>
        <taxon>Magnoliopsida</taxon>
        <taxon>eudicotyledons</taxon>
        <taxon>Gunneridae</taxon>
        <taxon>Pentapetalae</taxon>
        <taxon>rosids</taxon>
        <taxon>malvids</taxon>
        <taxon>Malvales</taxon>
        <taxon>Malvaceae</taxon>
        <taxon>Malvoideae</taxon>
        <taxon>Hibiscus</taxon>
    </lineage>
</organism>
<dbReference type="Proteomes" id="UP000436088">
    <property type="component" value="Unassembled WGS sequence"/>
</dbReference>
<feature type="domain" description="Aminotransferase-like plant mobile" evidence="4">
    <location>
        <begin position="1257"/>
        <end position="1450"/>
    </location>
</feature>
<dbReference type="InterPro" id="IPR044824">
    <property type="entry name" value="MAIN-like"/>
</dbReference>
<dbReference type="InterPro" id="IPR019557">
    <property type="entry name" value="AminoTfrase-like_pln_mobile"/>
</dbReference>
<feature type="compositionally biased region" description="Polar residues" evidence="2">
    <location>
        <begin position="153"/>
        <end position="177"/>
    </location>
</feature>
<keyword evidence="3" id="KW-1133">Transmembrane helix</keyword>
<evidence type="ECO:0000256" key="2">
    <source>
        <dbReference type="SAM" id="MobiDB-lite"/>
    </source>
</evidence>
<feature type="compositionally biased region" description="Polar residues" evidence="2">
    <location>
        <begin position="642"/>
        <end position="669"/>
    </location>
</feature>